<reference evidence="1 2" key="1">
    <citation type="submission" date="2018-08" db="EMBL/GenBank/DDBJ databases">
        <title>Streptomyces NEAU-D10 sp. nov., a novel Actinomycete isolated from soil.</title>
        <authorList>
            <person name="Jin L."/>
        </authorList>
    </citation>
    <scope>NUCLEOTIDE SEQUENCE [LARGE SCALE GENOMIC DNA]</scope>
    <source>
        <strain evidence="1 2">NEAU-D10</strain>
    </source>
</reference>
<name>A0A371Q6J9_STRIH</name>
<evidence type="ECO:0000313" key="2">
    <source>
        <dbReference type="Proteomes" id="UP000262477"/>
    </source>
</evidence>
<dbReference type="EMBL" id="QUAC01000077">
    <property type="protein sequence ID" value="REK90326.1"/>
    <property type="molecule type" value="Genomic_DNA"/>
</dbReference>
<dbReference type="RefSeq" id="WP_128506183.1">
    <property type="nucleotide sequence ID" value="NZ_QUAC01000077.1"/>
</dbReference>
<evidence type="ECO:0000313" key="1">
    <source>
        <dbReference type="EMBL" id="REK90326.1"/>
    </source>
</evidence>
<gene>
    <name evidence="1" type="ORF">DY245_11260</name>
</gene>
<organism evidence="1 2">
    <name type="scientific">Streptomyces inhibens</name>
    <dbReference type="NCBI Taxonomy" id="2293571"/>
    <lineage>
        <taxon>Bacteria</taxon>
        <taxon>Bacillati</taxon>
        <taxon>Actinomycetota</taxon>
        <taxon>Actinomycetes</taxon>
        <taxon>Kitasatosporales</taxon>
        <taxon>Streptomycetaceae</taxon>
        <taxon>Streptomyces</taxon>
    </lineage>
</organism>
<dbReference type="AlphaFoldDB" id="A0A371Q6J9"/>
<proteinExistence type="predicted"/>
<dbReference type="OrthoDB" id="9759676at2"/>
<dbReference type="Proteomes" id="UP000262477">
    <property type="component" value="Unassembled WGS sequence"/>
</dbReference>
<protein>
    <submittedName>
        <fullName evidence="1">Uncharacterized protein</fullName>
    </submittedName>
</protein>
<accession>A0A371Q6J9</accession>
<comment type="caution">
    <text evidence="1">The sequence shown here is derived from an EMBL/GenBank/DDBJ whole genome shotgun (WGS) entry which is preliminary data.</text>
</comment>
<sequence>MRRATHDAPASPLTADGHASALAHNATPLGVLLLLKAFASGYSTLTGVEAVANAVPTPAP</sequence>
<keyword evidence="2" id="KW-1185">Reference proteome</keyword>